<organism evidence="2 3">
    <name type="scientific">Clohesyomyces aquaticus</name>
    <dbReference type="NCBI Taxonomy" id="1231657"/>
    <lineage>
        <taxon>Eukaryota</taxon>
        <taxon>Fungi</taxon>
        <taxon>Dikarya</taxon>
        <taxon>Ascomycota</taxon>
        <taxon>Pezizomycotina</taxon>
        <taxon>Dothideomycetes</taxon>
        <taxon>Pleosporomycetidae</taxon>
        <taxon>Pleosporales</taxon>
        <taxon>Lindgomycetaceae</taxon>
        <taxon>Clohesyomyces</taxon>
    </lineage>
</organism>
<evidence type="ECO:0000313" key="2">
    <source>
        <dbReference type="EMBL" id="ORY10319.1"/>
    </source>
</evidence>
<dbReference type="EMBL" id="MCFA01000074">
    <property type="protein sequence ID" value="ORY10319.1"/>
    <property type="molecule type" value="Genomic_DNA"/>
</dbReference>
<comment type="caution">
    <text evidence="2">The sequence shown here is derived from an EMBL/GenBank/DDBJ whole genome shotgun (WGS) entry which is preliminary data.</text>
</comment>
<evidence type="ECO:0000313" key="3">
    <source>
        <dbReference type="Proteomes" id="UP000193144"/>
    </source>
</evidence>
<gene>
    <name evidence="2" type="ORF">BCR34DRAFT_588660</name>
</gene>
<protein>
    <submittedName>
        <fullName evidence="2">Uncharacterized protein</fullName>
    </submittedName>
</protein>
<feature type="region of interest" description="Disordered" evidence="1">
    <location>
        <begin position="54"/>
        <end position="94"/>
    </location>
</feature>
<name>A0A1Y1ZJF0_9PLEO</name>
<keyword evidence="3" id="KW-1185">Reference proteome</keyword>
<dbReference type="Proteomes" id="UP000193144">
    <property type="component" value="Unassembled WGS sequence"/>
</dbReference>
<sequence length="215" mass="23702">MSNHIVSSVRRRAAEPAHFSANSMPVYVPAAPRTSPKRLSLELELELARNSGYRPQRAIQRGGRGEERRGKSISLTRGKASSGNSVRRRKYPTPAPRLDAGWMHVLERRRCRKEAMRATTDPSLHPQTQSSHSLRCARWIWTNTIRLRLLCGVATSPPSLAVNPVRGCFKTRASSARARKKSIVVSGENLPQLAAQPGAGNRVLYCAMSQGKEGG</sequence>
<proteinExistence type="predicted"/>
<accession>A0A1Y1ZJF0</accession>
<feature type="compositionally biased region" description="Polar residues" evidence="1">
    <location>
        <begin position="73"/>
        <end position="85"/>
    </location>
</feature>
<reference evidence="2 3" key="1">
    <citation type="submission" date="2016-07" db="EMBL/GenBank/DDBJ databases">
        <title>Pervasive Adenine N6-methylation of Active Genes in Fungi.</title>
        <authorList>
            <consortium name="DOE Joint Genome Institute"/>
            <person name="Mondo S.J."/>
            <person name="Dannebaum R.O."/>
            <person name="Kuo R.C."/>
            <person name="Labutti K."/>
            <person name="Haridas S."/>
            <person name="Kuo A."/>
            <person name="Salamov A."/>
            <person name="Ahrendt S.R."/>
            <person name="Lipzen A."/>
            <person name="Sullivan W."/>
            <person name="Andreopoulos W.B."/>
            <person name="Clum A."/>
            <person name="Lindquist E."/>
            <person name="Daum C."/>
            <person name="Ramamoorthy G.K."/>
            <person name="Gryganskyi A."/>
            <person name="Culley D."/>
            <person name="Magnuson J.K."/>
            <person name="James T.Y."/>
            <person name="O'Malley M.A."/>
            <person name="Stajich J.E."/>
            <person name="Spatafora J.W."/>
            <person name="Visel A."/>
            <person name="Grigoriev I.V."/>
        </authorList>
    </citation>
    <scope>NUCLEOTIDE SEQUENCE [LARGE SCALE GENOMIC DNA]</scope>
    <source>
        <strain evidence="2 3">CBS 115471</strain>
    </source>
</reference>
<dbReference type="AlphaFoldDB" id="A0A1Y1ZJF0"/>
<evidence type="ECO:0000256" key="1">
    <source>
        <dbReference type="SAM" id="MobiDB-lite"/>
    </source>
</evidence>